<dbReference type="PROSITE" id="PS50088">
    <property type="entry name" value="ANK_REPEAT"/>
    <property type="match status" value="3"/>
</dbReference>
<keyword evidence="11" id="KW-0472">Membrane</keyword>
<evidence type="ECO:0000313" key="19">
    <source>
        <dbReference type="Proteomes" id="UP000887116"/>
    </source>
</evidence>
<organism evidence="18 19">
    <name type="scientific">Trichonephila clavata</name>
    <name type="common">Joro spider</name>
    <name type="synonym">Nephila clavata</name>
    <dbReference type="NCBI Taxonomy" id="2740835"/>
    <lineage>
        <taxon>Eukaryota</taxon>
        <taxon>Metazoa</taxon>
        <taxon>Ecdysozoa</taxon>
        <taxon>Arthropoda</taxon>
        <taxon>Chelicerata</taxon>
        <taxon>Arachnida</taxon>
        <taxon>Araneae</taxon>
        <taxon>Araneomorphae</taxon>
        <taxon>Entelegynae</taxon>
        <taxon>Araneoidea</taxon>
        <taxon>Nephilidae</taxon>
        <taxon>Trichonephila</taxon>
    </lineage>
</organism>
<dbReference type="GO" id="GO:0090729">
    <property type="term" value="F:toxin activity"/>
    <property type="evidence" value="ECO:0007669"/>
    <property type="project" value="UniProtKB-KW"/>
</dbReference>
<keyword evidence="8" id="KW-0677">Repeat</keyword>
<evidence type="ECO:0000256" key="15">
    <source>
        <dbReference type="ARBA" id="ARBA00049811"/>
    </source>
</evidence>
<feature type="repeat" description="ANK" evidence="16">
    <location>
        <begin position="708"/>
        <end position="740"/>
    </location>
</feature>
<name>A0A8X6JGE4_TRICU</name>
<dbReference type="GO" id="GO:0005576">
    <property type="term" value="C:extracellular region"/>
    <property type="evidence" value="ECO:0007669"/>
    <property type="project" value="UniProtKB-SubCell"/>
</dbReference>
<keyword evidence="6" id="KW-0800">Toxin</keyword>
<dbReference type="SUPFAM" id="SSF48403">
    <property type="entry name" value="Ankyrin repeat"/>
    <property type="match status" value="1"/>
</dbReference>
<gene>
    <name evidence="18" type="primary">WCLE_007590</name>
    <name evidence="18" type="ORF">TNCT_405011</name>
</gene>
<keyword evidence="4" id="KW-0964">Secreted</keyword>
<dbReference type="SMART" id="SM00248">
    <property type="entry name" value="ANK"/>
    <property type="match status" value="5"/>
</dbReference>
<keyword evidence="10 16" id="KW-0040">ANK repeat</keyword>
<keyword evidence="19" id="KW-1185">Reference proteome</keyword>
<protein>
    <recommendedName>
        <fullName evidence="15">Alpha-latrotoxin</fullName>
    </recommendedName>
</protein>
<keyword evidence="12" id="KW-1053">Target membrane</keyword>
<evidence type="ECO:0000256" key="5">
    <source>
        <dbReference type="ARBA" id="ARBA00022537"/>
    </source>
</evidence>
<keyword evidence="9" id="KW-0638">Presynaptic neurotoxin</keyword>
<dbReference type="PANTHER" id="PTHR24198">
    <property type="entry name" value="ANKYRIN REPEAT AND PROTEIN KINASE DOMAIN-CONTAINING PROTEIN"/>
    <property type="match status" value="1"/>
</dbReference>
<feature type="repeat" description="ANK" evidence="16">
    <location>
        <begin position="741"/>
        <end position="773"/>
    </location>
</feature>
<dbReference type="PANTHER" id="PTHR24198:SF165">
    <property type="entry name" value="ANKYRIN REPEAT-CONTAINING PROTEIN-RELATED"/>
    <property type="match status" value="1"/>
</dbReference>
<evidence type="ECO:0000256" key="14">
    <source>
        <dbReference type="ARBA" id="ARBA00049715"/>
    </source>
</evidence>
<comment type="subcellular location">
    <subcellularLocation>
        <location evidence="2">Secreted</location>
    </subcellularLocation>
    <subcellularLocation>
        <location evidence="1">Target cell membrane</location>
    </subcellularLocation>
</comment>
<feature type="repeat" description="ANK" evidence="16">
    <location>
        <begin position="774"/>
        <end position="806"/>
    </location>
</feature>
<evidence type="ECO:0000256" key="2">
    <source>
        <dbReference type="ARBA" id="ARBA00004613"/>
    </source>
</evidence>
<evidence type="ECO:0000256" key="10">
    <source>
        <dbReference type="ARBA" id="ARBA00023043"/>
    </source>
</evidence>
<keyword evidence="7" id="KW-0528">Neurotoxin</keyword>
<keyword evidence="5" id="KW-1052">Target cell membrane</keyword>
<reference evidence="18" key="1">
    <citation type="submission" date="2020-07" db="EMBL/GenBank/DDBJ databases">
        <title>Multicomponent nature underlies the extraordinary mechanical properties of spider dragline silk.</title>
        <authorList>
            <person name="Kono N."/>
            <person name="Nakamura H."/>
            <person name="Mori M."/>
            <person name="Yoshida Y."/>
            <person name="Ohtoshi R."/>
            <person name="Malay A.D."/>
            <person name="Moran D.A.P."/>
            <person name="Tomita M."/>
            <person name="Numata K."/>
            <person name="Arakawa K."/>
        </authorList>
    </citation>
    <scope>NUCLEOTIDE SEQUENCE</scope>
</reference>
<dbReference type="GO" id="GO:0006887">
    <property type="term" value="P:exocytosis"/>
    <property type="evidence" value="ECO:0007669"/>
    <property type="project" value="UniProtKB-KW"/>
</dbReference>
<comment type="similarity">
    <text evidence="13">Belongs to the cationic peptide 01 (latrotoxin) family. 03 (alpha-latrotoxin) subfamily.</text>
</comment>
<evidence type="ECO:0000256" key="11">
    <source>
        <dbReference type="ARBA" id="ARBA00023136"/>
    </source>
</evidence>
<evidence type="ECO:0000256" key="8">
    <source>
        <dbReference type="ARBA" id="ARBA00022737"/>
    </source>
</evidence>
<evidence type="ECO:0000313" key="18">
    <source>
        <dbReference type="EMBL" id="GFR05466.1"/>
    </source>
</evidence>
<comment type="subunit">
    <text evidence="14">Homotetramer in membranes.</text>
</comment>
<evidence type="ECO:0000256" key="17">
    <source>
        <dbReference type="SAM" id="Coils"/>
    </source>
</evidence>
<sequence length="850" mass="97995">MDKKNTKAISAEHDMELDVVRSVSFLESVLFYQADLESALVSLGFSYNTLSELDKELNQVRKQNYSKEAMEMYERRFSEVFGSKYRKLSLKYKNDEEGAKNLNNMKEIMVELYGTSKEKDNFRYILFSGIAFNLLYQNREKCADLINANVVAELRNLTTWRQTDLMYYRNEFLERAQEYLNSFRGSLRKNEQLEKDFNELQEWYVGKYEENWHNKLIELNGRCNKNNELEAIKDEVDNLAKKSTEQFNVLRSVVGKKDEHSVKGEHSENLLSQLFSLTFKKDRNVETKEFDIQKKVSSNISEEDQRKSENIDRCFVLPILEYNHVMKIYKELLKRDDLAMGGSVKKFRDYAKVKGTEEFSIQERIGELSFGKLQEEIEALQNFLFCRKNLNSREKEMVKYIKDDQLMAKVILVQVLERYGKLLEEEFTKEKTWFKRIEEKIKKAEEERKKIEKEIKEMQKATEQASVKAEQEAQRAEQTGRVSAVFLEMVLDSDMNKELKRIILKSQIDIVKAVVQHVMNHDSSPEQILNAIIKKVQFNGDRVIGEGTIDVGLIEAVVSSINEEQVKPSDKGMSIEKAHRHEGRSKVELEVKKFMDQENTARLSGIINFLNSKPDDEQIEVLKCVYFREYLIQFIKAQDGNFSQVEDVLKEKAKKELKAISTDIFSGHQEQVSLYSIALQEDKPKVAEFLKKKGANREEVSVDSVDQSGKTLLYYAAWEGLLEAVEFLVCKGADVHAEGTHGEKPIHIATTAGHRNIVGFFLLNRISVNEADKSGYTPLHYAAHNGQLEMVQFLIANSANIHAQAQNGKTPSDLAEKAGHKEVVNMLSSINTKMTEVSVSQLSTSRGFDE</sequence>
<dbReference type="InterPro" id="IPR002110">
    <property type="entry name" value="Ankyrin_rpt"/>
</dbReference>
<feature type="coiled-coil region" evidence="17">
    <location>
        <begin position="434"/>
        <end position="479"/>
    </location>
</feature>
<evidence type="ECO:0000256" key="16">
    <source>
        <dbReference type="PROSITE-ProRule" id="PRU00023"/>
    </source>
</evidence>
<dbReference type="OrthoDB" id="6119277at2759"/>
<dbReference type="Pfam" id="PF12796">
    <property type="entry name" value="Ank_2"/>
    <property type="match status" value="2"/>
</dbReference>
<dbReference type="GO" id="GO:0044231">
    <property type="term" value="C:host cell presynaptic membrane"/>
    <property type="evidence" value="ECO:0007669"/>
    <property type="project" value="UniProtKB-KW"/>
</dbReference>
<comment type="caution">
    <text evidence="18">The sequence shown here is derived from an EMBL/GenBank/DDBJ whole genome shotgun (WGS) entry which is preliminary data.</text>
</comment>
<evidence type="ECO:0000256" key="12">
    <source>
        <dbReference type="ARBA" id="ARBA00023298"/>
    </source>
</evidence>
<evidence type="ECO:0000256" key="9">
    <source>
        <dbReference type="ARBA" id="ARBA00023028"/>
    </source>
</evidence>
<dbReference type="PROSITE" id="PS50297">
    <property type="entry name" value="ANK_REP_REGION"/>
    <property type="match status" value="2"/>
</dbReference>
<dbReference type="InterPro" id="IPR036770">
    <property type="entry name" value="Ankyrin_rpt-contain_sf"/>
</dbReference>
<evidence type="ECO:0000256" key="3">
    <source>
        <dbReference type="ARBA" id="ARBA00022483"/>
    </source>
</evidence>
<dbReference type="EMBL" id="BMAO01025851">
    <property type="protein sequence ID" value="GFR05466.1"/>
    <property type="molecule type" value="Genomic_DNA"/>
</dbReference>
<evidence type="ECO:0000256" key="7">
    <source>
        <dbReference type="ARBA" id="ARBA00022699"/>
    </source>
</evidence>
<keyword evidence="3" id="KW-0268">Exocytosis</keyword>
<dbReference type="AlphaFoldDB" id="A0A8X6JGE4"/>
<evidence type="ECO:0000256" key="13">
    <source>
        <dbReference type="ARBA" id="ARBA00049657"/>
    </source>
</evidence>
<dbReference type="Gene3D" id="1.25.40.20">
    <property type="entry name" value="Ankyrin repeat-containing domain"/>
    <property type="match status" value="2"/>
</dbReference>
<evidence type="ECO:0000256" key="1">
    <source>
        <dbReference type="ARBA" id="ARBA00004175"/>
    </source>
</evidence>
<accession>A0A8X6JGE4</accession>
<evidence type="ECO:0000256" key="4">
    <source>
        <dbReference type="ARBA" id="ARBA00022525"/>
    </source>
</evidence>
<dbReference type="Proteomes" id="UP000887116">
    <property type="component" value="Unassembled WGS sequence"/>
</dbReference>
<keyword evidence="17" id="KW-0175">Coiled coil</keyword>
<proteinExistence type="inferred from homology"/>
<dbReference type="GO" id="GO:0044218">
    <property type="term" value="C:other organism cell membrane"/>
    <property type="evidence" value="ECO:0007669"/>
    <property type="project" value="UniProtKB-KW"/>
</dbReference>
<evidence type="ECO:0000256" key="6">
    <source>
        <dbReference type="ARBA" id="ARBA00022656"/>
    </source>
</evidence>